<gene>
    <name evidence="1" type="ORF">CDAR_205081</name>
</gene>
<sequence>MLQERRTSAEDSGKQILFPSRINALWVEDDFLPPPHPSLLEKAFEFQEKRTQVTRSGGRQLKIPENKSSSLSRINALLVEDDFLPPTPPSLLEKATEFQEKLSKRQNEYISNQIRRKLIIKRVPNLTSRTQNHVPSIRKFPQRMVTNSISDPPHQILGDIEQRQLPRYVRESNSGISVATLQERRTSAEDSGKQILFPSRINAL</sequence>
<dbReference type="Proteomes" id="UP001054837">
    <property type="component" value="Unassembled WGS sequence"/>
</dbReference>
<comment type="caution">
    <text evidence="1">The sequence shown here is derived from an EMBL/GenBank/DDBJ whole genome shotgun (WGS) entry which is preliminary data.</text>
</comment>
<accession>A0AAV4Q000</accession>
<reference evidence="1 2" key="1">
    <citation type="submission" date="2021-06" db="EMBL/GenBank/DDBJ databases">
        <title>Caerostris darwini draft genome.</title>
        <authorList>
            <person name="Kono N."/>
            <person name="Arakawa K."/>
        </authorList>
    </citation>
    <scope>NUCLEOTIDE SEQUENCE [LARGE SCALE GENOMIC DNA]</scope>
</reference>
<dbReference type="AlphaFoldDB" id="A0AAV4Q000"/>
<dbReference type="EMBL" id="BPLQ01003465">
    <property type="protein sequence ID" value="GIY00723.1"/>
    <property type="molecule type" value="Genomic_DNA"/>
</dbReference>
<organism evidence="1 2">
    <name type="scientific">Caerostris darwini</name>
    <dbReference type="NCBI Taxonomy" id="1538125"/>
    <lineage>
        <taxon>Eukaryota</taxon>
        <taxon>Metazoa</taxon>
        <taxon>Ecdysozoa</taxon>
        <taxon>Arthropoda</taxon>
        <taxon>Chelicerata</taxon>
        <taxon>Arachnida</taxon>
        <taxon>Araneae</taxon>
        <taxon>Araneomorphae</taxon>
        <taxon>Entelegynae</taxon>
        <taxon>Araneoidea</taxon>
        <taxon>Araneidae</taxon>
        <taxon>Caerostris</taxon>
    </lineage>
</organism>
<keyword evidence="2" id="KW-1185">Reference proteome</keyword>
<evidence type="ECO:0000313" key="1">
    <source>
        <dbReference type="EMBL" id="GIY00723.1"/>
    </source>
</evidence>
<proteinExistence type="predicted"/>
<evidence type="ECO:0000313" key="2">
    <source>
        <dbReference type="Proteomes" id="UP001054837"/>
    </source>
</evidence>
<name>A0AAV4Q000_9ARAC</name>
<protein>
    <submittedName>
        <fullName evidence="1">Uncharacterized protein</fullName>
    </submittedName>
</protein>